<dbReference type="RefSeq" id="WP_282772942.1">
    <property type="nucleotide sequence ID" value="NZ_JAGGMS010000001.1"/>
</dbReference>
<dbReference type="PANTHER" id="PTHR30336">
    <property type="entry name" value="INNER MEMBRANE PROTEIN, PROBABLE PERMEASE"/>
    <property type="match status" value="1"/>
</dbReference>
<keyword evidence="1" id="KW-0812">Transmembrane</keyword>
<proteinExistence type="predicted"/>
<dbReference type="PANTHER" id="PTHR30336:SF4">
    <property type="entry name" value="ENVELOPE BIOGENESIS FACTOR ELYC"/>
    <property type="match status" value="1"/>
</dbReference>
<dbReference type="Proteomes" id="UP000741013">
    <property type="component" value="Unassembled WGS sequence"/>
</dbReference>
<feature type="transmembrane region" description="Helical" evidence="1">
    <location>
        <begin position="128"/>
        <end position="156"/>
    </location>
</feature>
<dbReference type="CDD" id="cd06259">
    <property type="entry name" value="YdcF-like"/>
    <property type="match status" value="1"/>
</dbReference>
<dbReference type="Gene3D" id="3.40.50.620">
    <property type="entry name" value="HUPs"/>
    <property type="match status" value="1"/>
</dbReference>
<dbReference type="InterPro" id="IPR014729">
    <property type="entry name" value="Rossmann-like_a/b/a_fold"/>
</dbReference>
<comment type="caution">
    <text evidence="3">The sequence shown here is derived from an EMBL/GenBank/DDBJ whole genome shotgun (WGS) entry which is preliminary data.</text>
</comment>
<dbReference type="InterPro" id="IPR003848">
    <property type="entry name" value="DUF218"/>
</dbReference>
<gene>
    <name evidence="3" type="ORF">JOM49_003260</name>
</gene>
<feature type="transmembrane region" description="Helical" evidence="1">
    <location>
        <begin position="317"/>
        <end position="337"/>
    </location>
</feature>
<accession>A0ABS4PS95</accession>
<sequence>MAPPRPTALESVIGALYGSLSAMALAVFVAGFLREPRRVSNAVWLGVAATLFGLALLVFSPGWVGESLVLPAIAVVALLTPVALLGNGVVMWRREGHRPANVLSLLAGAGLAAVVVLTLVIGPGGSRWAVAALGSVLLACAYVTFLFACLLGYSVLYGRIVRRRGITAILVLGAGLHGTQVPPLLASRLDRARRLYRRQSGQPPLIVVSGGQGPGEDKTEAAAMREYLVRHGIPADRVLLEEQATTTEENLRFGVEVLGKRPARKEVVVVTNNYHVFRTAVTARRLRLPVHVLGAPTALYFLPSAVIREFIALVVHYWRLNTVLLCLLVALPWLLALSRS</sequence>
<keyword evidence="1" id="KW-0472">Membrane</keyword>
<keyword evidence="4" id="KW-1185">Reference proteome</keyword>
<feature type="transmembrane region" description="Helical" evidence="1">
    <location>
        <begin position="12"/>
        <end position="33"/>
    </location>
</feature>
<evidence type="ECO:0000256" key="1">
    <source>
        <dbReference type="SAM" id="Phobius"/>
    </source>
</evidence>
<evidence type="ECO:0000313" key="4">
    <source>
        <dbReference type="Proteomes" id="UP000741013"/>
    </source>
</evidence>
<reference evidence="3 4" key="1">
    <citation type="submission" date="2021-03" db="EMBL/GenBank/DDBJ databases">
        <title>Sequencing the genomes of 1000 actinobacteria strains.</title>
        <authorList>
            <person name="Klenk H.-P."/>
        </authorList>
    </citation>
    <scope>NUCLEOTIDE SEQUENCE [LARGE SCALE GENOMIC DNA]</scope>
    <source>
        <strain evidence="3 4">DSM 45510</strain>
    </source>
</reference>
<feature type="transmembrane region" description="Helical" evidence="1">
    <location>
        <begin position="69"/>
        <end position="90"/>
    </location>
</feature>
<dbReference type="EMBL" id="JAGGMS010000001">
    <property type="protein sequence ID" value="MBP2181734.1"/>
    <property type="molecule type" value="Genomic_DNA"/>
</dbReference>
<protein>
    <submittedName>
        <fullName evidence="3">Uncharacterized SAM-binding protein YcdF (DUF218 family)</fullName>
    </submittedName>
</protein>
<dbReference type="Pfam" id="PF02698">
    <property type="entry name" value="DUF218"/>
    <property type="match status" value="1"/>
</dbReference>
<feature type="transmembrane region" description="Helical" evidence="1">
    <location>
        <begin position="102"/>
        <end position="122"/>
    </location>
</feature>
<dbReference type="InterPro" id="IPR051599">
    <property type="entry name" value="Cell_Envelope_Assoc"/>
</dbReference>
<organism evidence="3 4">
    <name type="scientific">Amycolatopsis magusensis</name>
    <dbReference type="NCBI Taxonomy" id="882444"/>
    <lineage>
        <taxon>Bacteria</taxon>
        <taxon>Bacillati</taxon>
        <taxon>Actinomycetota</taxon>
        <taxon>Actinomycetes</taxon>
        <taxon>Pseudonocardiales</taxon>
        <taxon>Pseudonocardiaceae</taxon>
        <taxon>Amycolatopsis</taxon>
    </lineage>
</organism>
<name>A0ABS4PS95_9PSEU</name>
<feature type="transmembrane region" description="Helical" evidence="1">
    <location>
        <begin position="42"/>
        <end position="63"/>
    </location>
</feature>
<feature type="transmembrane region" description="Helical" evidence="1">
    <location>
        <begin position="288"/>
        <end position="311"/>
    </location>
</feature>
<keyword evidence="1" id="KW-1133">Transmembrane helix</keyword>
<evidence type="ECO:0000259" key="2">
    <source>
        <dbReference type="Pfam" id="PF02698"/>
    </source>
</evidence>
<evidence type="ECO:0000313" key="3">
    <source>
        <dbReference type="EMBL" id="MBP2181734.1"/>
    </source>
</evidence>
<feature type="domain" description="DUF218" evidence="2">
    <location>
        <begin position="168"/>
        <end position="311"/>
    </location>
</feature>